<evidence type="ECO:0000313" key="4">
    <source>
        <dbReference type="Proteomes" id="UP001162162"/>
    </source>
</evidence>
<evidence type="ECO:0000259" key="2">
    <source>
        <dbReference type="PROSITE" id="PS50158"/>
    </source>
</evidence>
<organism evidence="3 4">
    <name type="scientific">Aromia moschata</name>
    <dbReference type="NCBI Taxonomy" id="1265417"/>
    <lineage>
        <taxon>Eukaryota</taxon>
        <taxon>Metazoa</taxon>
        <taxon>Ecdysozoa</taxon>
        <taxon>Arthropoda</taxon>
        <taxon>Hexapoda</taxon>
        <taxon>Insecta</taxon>
        <taxon>Pterygota</taxon>
        <taxon>Neoptera</taxon>
        <taxon>Endopterygota</taxon>
        <taxon>Coleoptera</taxon>
        <taxon>Polyphaga</taxon>
        <taxon>Cucujiformia</taxon>
        <taxon>Chrysomeloidea</taxon>
        <taxon>Cerambycidae</taxon>
        <taxon>Cerambycinae</taxon>
        <taxon>Callichromatini</taxon>
        <taxon>Aromia</taxon>
    </lineage>
</organism>
<dbReference type="GO" id="GO:0008270">
    <property type="term" value="F:zinc ion binding"/>
    <property type="evidence" value="ECO:0007669"/>
    <property type="project" value="UniProtKB-KW"/>
</dbReference>
<keyword evidence="1" id="KW-0479">Metal-binding</keyword>
<keyword evidence="4" id="KW-1185">Reference proteome</keyword>
<dbReference type="Pfam" id="PF00098">
    <property type="entry name" value="zf-CCHC"/>
    <property type="match status" value="1"/>
</dbReference>
<dbReference type="SMART" id="SM00343">
    <property type="entry name" value="ZnF_C2HC"/>
    <property type="match status" value="2"/>
</dbReference>
<dbReference type="AlphaFoldDB" id="A0AAV8ZB36"/>
<evidence type="ECO:0000313" key="3">
    <source>
        <dbReference type="EMBL" id="KAJ8961453.1"/>
    </source>
</evidence>
<sequence>MDVTVSVPNDLVTSPVSVEDDAISRLTDAMATALRDLAPTRPQPFRMAKSDVISEFNPEDTNQNIEDWCRKVEEIRLMFGWSEDITIFNALSKLKGLALVWYKGLKSVNHSWEEWKQMLIRAFPSQKDFCDSLETMLRRRKRHDETFAQYFYEKQALLNACKIQGADAVSCIIGGINDSQVRVGAKAANCKDPEALFDYLRSLNTDVKTSSDRYVSRPKHYPVQNRKRRFVRENERIWCYICNKSGHYKRDCPVNRRSDRPEGKDQPRKCYTCQEVGRMANTCPKRRKAYDTK</sequence>
<gene>
    <name evidence="3" type="ORF">NQ318_014701</name>
</gene>
<feature type="domain" description="CCHC-type" evidence="2">
    <location>
        <begin position="239"/>
        <end position="253"/>
    </location>
</feature>
<dbReference type="InterPro" id="IPR036875">
    <property type="entry name" value="Znf_CCHC_sf"/>
</dbReference>
<dbReference type="InterPro" id="IPR001878">
    <property type="entry name" value="Znf_CCHC"/>
</dbReference>
<accession>A0AAV8ZB36</accession>
<keyword evidence="1" id="KW-0862">Zinc</keyword>
<keyword evidence="1" id="KW-0863">Zinc-finger</keyword>
<name>A0AAV8ZB36_9CUCU</name>
<dbReference type="SUPFAM" id="SSF57756">
    <property type="entry name" value="Retrovirus zinc finger-like domains"/>
    <property type="match status" value="1"/>
</dbReference>
<dbReference type="PROSITE" id="PS50158">
    <property type="entry name" value="ZF_CCHC"/>
    <property type="match status" value="1"/>
</dbReference>
<protein>
    <recommendedName>
        <fullName evidence="2">CCHC-type domain-containing protein</fullName>
    </recommendedName>
</protein>
<dbReference type="Proteomes" id="UP001162162">
    <property type="component" value="Unassembled WGS sequence"/>
</dbReference>
<comment type="caution">
    <text evidence="3">The sequence shown here is derived from an EMBL/GenBank/DDBJ whole genome shotgun (WGS) entry which is preliminary data.</text>
</comment>
<reference evidence="3" key="1">
    <citation type="journal article" date="2023" name="Insect Mol. Biol.">
        <title>Genome sequencing provides insights into the evolution of gene families encoding plant cell wall-degrading enzymes in longhorned beetles.</title>
        <authorList>
            <person name="Shin N.R."/>
            <person name="Okamura Y."/>
            <person name="Kirsch R."/>
            <person name="Pauchet Y."/>
        </authorList>
    </citation>
    <scope>NUCLEOTIDE SEQUENCE</scope>
    <source>
        <strain evidence="3">AMC_N1</strain>
    </source>
</reference>
<dbReference type="PANTHER" id="PTHR33223">
    <property type="entry name" value="CCHC-TYPE DOMAIN-CONTAINING PROTEIN"/>
    <property type="match status" value="1"/>
</dbReference>
<dbReference type="GO" id="GO:0003676">
    <property type="term" value="F:nucleic acid binding"/>
    <property type="evidence" value="ECO:0007669"/>
    <property type="project" value="InterPro"/>
</dbReference>
<dbReference type="EMBL" id="JAPWTK010000005">
    <property type="protein sequence ID" value="KAJ8961453.1"/>
    <property type="molecule type" value="Genomic_DNA"/>
</dbReference>
<dbReference type="PANTHER" id="PTHR33223:SF6">
    <property type="entry name" value="CCHC-TYPE DOMAIN-CONTAINING PROTEIN"/>
    <property type="match status" value="1"/>
</dbReference>
<proteinExistence type="predicted"/>
<evidence type="ECO:0000256" key="1">
    <source>
        <dbReference type="PROSITE-ProRule" id="PRU00047"/>
    </source>
</evidence>
<dbReference type="Gene3D" id="4.10.60.10">
    <property type="entry name" value="Zinc finger, CCHC-type"/>
    <property type="match status" value="1"/>
</dbReference>